<dbReference type="AlphaFoldDB" id="A0A850RP08"/>
<organism evidence="2 3">
    <name type="scientific">Allochromatium humboldtianum</name>
    <dbReference type="NCBI Taxonomy" id="504901"/>
    <lineage>
        <taxon>Bacteria</taxon>
        <taxon>Pseudomonadati</taxon>
        <taxon>Pseudomonadota</taxon>
        <taxon>Gammaproteobacteria</taxon>
        <taxon>Chromatiales</taxon>
        <taxon>Chromatiaceae</taxon>
        <taxon>Allochromatium</taxon>
    </lineage>
</organism>
<evidence type="ECO:0000313" key="3">
    <source>
        <dbReference type="Proteomes" id="UP000592294"/>
    </source>
</evidence>
<sequence>MPMRCNRSLCLPVSLAAALMLPTWVQADEAADLAKQLANPIASLISVPLQYNTDTYGGFNDGATSDRLVIQPVIPFALNEDWNLITRTIVPLVEQRGFPVEALNESGLGDSTLSLFFSPKAPTASGWIWGAGPVMLLPTATEEVLGTEQWGLGPTGVVLKQTGPWTFGLLANHLWSLAGADDRDAVNATYLQPFLSYTTHTQTTLGLVSESTYDWERDQWSVSVIPQVGQLFKLGPQILQLAVGAKYWAEAPENGPEGWGLRVQLTLLFPQ</sequence>
<keyword evidence="1" id="KW-0732">Signal</keyword>
<keyword evidence="3" id="KW-1185">Reference proteome</keyword>
<dbReference type="EMBL" id="JABZEO010000017">
    <property type="protein sequence ID" value="NVZ11191.1"/>
    <property type="molecule type" value="Genomic_DNA"/>
</dbReference>
<comment type="caution">
    <text evidence="2">The sequence shown here is derived from an EMBL/GenBank/DDBJ whole genome shotgun (WGS) entry which is preliminary data.</text>
</comment>
<dbReference type="Proteomes" id="UP000592294">
    <property type="component" value="Unassembled WGS sequence"/>
</dbReference>
<name>A0A850RP08_9GAMM</name>
<gene>
    <name evidence="2" type="ORF">HW932_18225</name>
</gene>
<reference evidence="2 3" key="1">
    <citation type="submission" date="2020-06" db="EMBL/GenBank/DDBJ databases">
        <title>Whole-genome sequence of Allochromatium humboldtianum DSM 21881, type strain.</title>
        <authorList>
            <person name="Kyndt J.A."/>
            <person name="Meyer T.E."/>
        </authorList>
    </citation>
    <scope>NUCLEOTIDE SEQUENCE [LARGE SCALE GENOMIC DNA]</scope>
    <source>
        <strain evidence="2 3">DSM 21881</strain>
    </source>
</reference>
<protein>
    <submittedName>
        <fullName evidence="2">Transporter</fullName>
    </submittedName>
</protein>
<evidence type="ECO:0000313" key="2">
    <source>
        <dbReference type="EMBL" id="NVZ11191.1"/>
    </source>
</evidence>
<evidence type="ECO:0000256" key="1">
    <source>
        <dbReference type="SAM" id="SignalP"/>
    </source>
</evidence>
<accession>A0A850RP08</accession>
<feature type="signal peptide" evidence="1">
    <location>
        <begin position="1"/>
        <end position="27"/>
    </location>
</feature>
<feature type="chain" id="PRO_5032604955" evidence="1">
    <location>
        <begin position="28"/>
        <end position="271"/>
    </location>
</feature>
<proteinExistence type="predicted"/>